<dbReference type="EMBL" id="CAXAMM010038751">
    <property type="protein sequence ID" value="CAK9080624.1"/>
    <property type="molecule type" value="Genomic_DNA"/>
</dbReference>
<gene>
    <name evidence="1" type="ORF">SCF082_LOCUS38417</name>
</gene>
<reference evidence="1 2" key="1">
    <citation type="submission" date="2024-02" db="EMBL/GenBank/DDBJ databases">
        <authorList>
            <person name="Chen Y."/>
            <person name="Shah S."/>
            <person name="Dougan E. K."/>
            <person name="Thang M."/>
            <person name="Chan C."/>
        </authorList>
    </citation>
    <scope>NUCLEOTIDE SEQUENCE [LARGE SCALE GENOMIC DNA]</scope>
</reference>
<protein>
    <submittedName>
        <fullName evidence="1">Uncharacterized protein</fullName>
    </submittedName>
</protein>
<comment type="caution">
    <text evidence="1">The sequence shown here is derived from an EMBL/GenBank/DDBJ whole genome shotgun (WGS) entry which is preliminary data.</text>
</comment>
<name>A0ABP0PXG4_9DINO</name>
<accession>A0ABP0PXG4</accession>
<organism evidence="1 2">
    <name type="scientific">Durusdinium trenchii</name>
    <dbReference type="NCBI Taxonomy" id="1381693"/>
    <lineage>
        <taxon>Eukaryota</taxon>
        <taxon>Sar</taxon>
        <taxon>Alveolata</taxon>
        <taxon>Dinophyceae</taxon>
        <taxon>Suessiales</taxon>
        <taxon>Symbiodiniaceae</taxon>
        <taxon>Durusdinium</taxon>
    </lineage>
</organism>
<sequence>MVESPSEGVVTSERIELESEWDFASFVSQLDDHQIHELVGRALREENVTYWRELFEQSVTKRSVERLIRFVELSGREIELRLRPFDSLGAVHRQLLTMLPEMRTKAIRYFDGTTLLLETTLVAMLPDVVTMVGTEGEAEFLEEPDFTIRSIF</sequence>
<keyword evidence="2" id="KW-1185">Reference proteome</keyword>
<evidence type="ECO:0000313" key="1">
    <source>
        <dbReference type="EMBL" id="CAK9080624.1"/>
    </source>
</evidence>
<evidence type="ECO:0000313" key="2">
    <source>
        <dbReference type="Proteomes" id="UP001642464"/>
    </source>
</evidence>
<dbReference type="Proteomes" id="UP001642464">
    <property type="component" value="Unassembled WGS sequence"/>
</dbReference>
<proteinExistence type="predicted"/>